<dbReference type="OrthoDB" id="432528at2759"/>
<keyword evidence="3" id="KW-1133">Transmembrane helix</keyword>
<proteinExistence type="predicted"/>
<dbReference type="EMBL" id="WTPW01000025">
    <property type="protein sequence ID" value="KAF0557942.1"/>
    <property type="molecule type" value="Genomic_DNA"/>
</dbReference>
<sequence length="363" mass="39773">MNPFHLYLYLLIVISLALTIVTCFSPDGRFGQASVLIGDKLYFFGGNTMNPSITNQVFYLNLSSSFNTLLPPWSQITISPIPILLVSTIPCLSTDGSTVFLVGGASQDPLNASSTYIRPPASVYAFNFNNSQWTTPNIDNFNSTFLGRVFITGIGNSDGKYYFFGGYKSTLLETTTRFYYNDTNIFDTKTMKWLTLTLPNTLLGRALYSAVLKDNLIIYTGGVGYYNTFDMNEIPVFDTVTLQWLFMEVLGDSIESRSGHSAVLTQDGLIIIYGGVGPTHAQVQPDIAILNVSFIPYTWKAITDKAPQSLMYHSSTLYGIYMIAAFGAKVGIGISVAVAVSIMIAVGFLIYNVDPGNRPLTAA</sequence>
<dbReference type="InterPro" id="IPR015915">
    <property type="entry name" value="Kelch-typ_b-propeller"/>
</dbReference>
<evidence type="ECO:0000256" key="3">
    <source>
        <dbReference type="SAM" id="Phobius"/>
    </source>
</evidence>
<evidence type="ECO:0000256" key="2">
    <source>
        <dbReference type="ARBA" id="ARBA00023004"/>
    </source>
</evidence>
<keyword evidence="3" id="KW-0812">Transmembrane</keyword>
<keyword evidence="1" id="KW-0677">Repeat</keyword>
<evidence type="ECO:0000313" key="4">
    <source>
        <dbReference type="EMBL" id="KAF0557942.1"/>
    </source>
</evidence>
<organism evidence="4 5">
    <name type="scientific">Gigaspora margarita</name>
    <dbReference type="NCBI Taxonomy" id="4874"/>
    <lineage>
        <taxon>Eukaryota</taxon>
        <taxon>Fungi</taxon>
        <taxon>Fungi incertae sedis</taxon>
        <taxon>Mucoromycota</taxon>
        <taxon>Glomeromycotina</taxon>
        <taxon>Glomeromycetes</taxon>
        <taxon>Diversisporales</taxon>
        <taxon>Gigasporaceae</taxon>
        <taxon>Gigaspora</taxon>
    </lineage>
</organism>
<dbReference type="InterPro" id="IPR011043">
    <property type="entry name" value="Gal_Oxase/kelch_b-propeller"/>
</dbReference>
<comment type="caution">
    <text evidence="4">The sequence shown here is derived from an EMBL/GenBank/DDBJ whole genome shotgun (WGS) entry which is preliminary data.</text>
</comment>
<keyword evidence="2" id="KW-0408">Iron</keyword>
<reference evidence="4 5" key="1">
    <citation type="journal article" date="2019" name="Environ. Microbiol.">
        <title>At the nexus of three kingdoms: the genome of the mycorrhizal fungus Gigaspora margarita provides insights into plant, endobacterial and fungal interactions.</title>
        <authorList>
            <person name="Venice F."/>
            <person name="Ghignone S."/>
            <person name="Salvioli di Fossalunga A."/>
            <person name="Amselem J."/>
            <person name="Novero M."/>
            <person name="Xianan X."/>
            <person name="Sedzielewska Toro K."/>
            <person name="Morin E."/>
            <person name="Lipzen A."/>
            <person name="Grigoriev I.V."/>
            <person name="Henrissat B."/>
            <person name="Martin F.M."/>
            <person name="Bonfante P."/>
        </authorList>
    </citation>
    <scope>NUCLEOTIDE SEQUENCE [LARGE SCALE GENOMIC DNA]</scope>
    <source>
        <strain evidence="4 5">BEG34</strain>
    </source>
</reference>
<dbReference type="Proteomes" id="UP000439903">
    <property type="component" value="Unassembled WGS sequence"/>
</dbReference>
<dbReference type="GO" id="GO:0019760">
    <property type="term" value="P:glucosinolate metabolic process"/>
    <property type="evidence" value="ECO:0007669"/>
    <property type="project" value="UniProtKB-ARBA"/>
</dbReference>
<dbReference type="Pfam" id="PF24681">
    <property type="entry name" value="Kelch_KLHDC2_KLHL20_DRC7"/>
    <property type="match status" value="1"/>
</dbReference>
<dbReference type="SUPFAM" id="SSF50965">
    <property type="entry name" value="Galactose oxidase, central domain"/>
    <property type="match status" value="1"/>
</dbReference>
<evidence type="ECO:0000256" key="1">
    <source>
        <dbReference type="ARBA" id="ARBA00022737"/>
    </source>
</evidence>
<dbReference type="PANTHER" id="PTHR47435">
    <property type="entry name" value="KELCH REPEAT PROTEIN (AFU_ORTHOLOGUE AFUA_5G12780)"/>
    <property type="match status" value="1"/>
</dbReference>
<dbReference type="Gene3D" id="2.120.10.80">
    <property type="entry name" value="Kelch-type beta propeller"/>
    <property type="match status" value="2"/>
</dbReference>
<gene>
    <name evidence="4" type="ORF">F8M41_011752</name>
</gene>
<name>A0A8H4EUX0_GIGMA</name>
<feature type="transmembrane region" description="Helical" evidence="3">
    <location>
        <begin position="6"/>
        <end position="24"/>
    </location>
</feature>
<keyword evidence="5" id="KW-1185">Reference proteome</keyword>
<evidence type="ECO:0000313" key="5">
    <source>
        <dbReference type="Proteomes" id="UP000439903"/>
    </source>
</evidence>
<protein>
    <submittedName>
        <fullName evidence="4">Galactose oxidase</fullName>
    </submittedName>
</protein>
<keyword evidence="3" id="KW-0472">Membrane</keyword>
<feature type="transmembrane region" description="Helical" evidence="3">
    <location>
        <begin position="318"/>
        <end position="351"/>
    </location>
</feature>
<accession>A0A8H4EUX0</accession>
<dbReference type="AlphaFoldDB" id="A0A8H4EUX0"/>
<dbReference type="PANTHER" id="PTHR47435:SF4">
    <property type="entry name" value="KELCH REPEAT PROTEIN (AFU_ORTHOLOGUE AFUA_5G12780)"/>
    <property type="match status" value="1"/>
</dbReference>